<evidence type="ECO:0000256" key="2">
    <source>
        <dbReference type="ARBA" id="ARBA00022803"/>
    </source>
</evidence>
<keyword evidence="3" id="KW-0812">Transmembrane</keyword>
<evidence type="ECO:0000256" key="3">
    <source>
        <dbReference type="SAM" id="Phobius"/>
    </source>
</evidence>
<evidence type="ECO:0000313" key="6">
    <source>
        <dbReference type="Proteomes" id="UP000437931"/>
    </source>
</evidence>
<evidence type="ECO:0000313" key="4">
    <source>
        <dbReference type="EMBL" id="MRH00104.1"/>
    </source>
</evidence>
<keyword evidence="2" id="KW-0802">TPR repeat</keyword>
<dbReference type="PANTHER" id="PTHR44227:SF3">
    <property type="entry name" value="PROTEIN O-MANNOSYL-TRANSFERASE TMTC4"/>
    <property type="match status" value="1"/>
</dbReference>
<evidence type="ECO:0000256" key="1">
    <source>
        <dbReference type="ARBA" id="ARBA00022737"/>
    </source>
</evidence>
<evidence type="ECO:0000313" key="7">
    <source>
        <dbReference type="Proteomes" id="UP000439314"/>
    </source>
</evidence>
<feature type="transmembrane region" description="Helical" evidence="3">
    <location>
        <begin position="301"/>
        <end position="323"/>
    </location>
</feature>
<reference evidence="5" key="2">
    <citation type="journal article" date="2020" name="Plant Dis.">
        <title>A Grain Rot of Rice in Iran Caused by a Xanthomonas Strain Closely Related to X. sacchari.</title>
        <authorList>
            <person name="Mirghasempour S.A."/>
            <person name="Huang S."/>
            <person name="Studholme D.J."/>
            <person name="Brady C.L."/>
        </authorList>
    </citation>
    <scope>NUCLEOTIDE SEQUENCE</scope>
    <source>
        <strain evidence="5">SAM114</strain>
    </source>
</reference>
<gene>
    <name evidence="4" type="ORF">GIY21_07330</name>
    <name evidence="5" type="ORF">GIY22_07325</name>
</gene>
<feature type="transmembrane region" description="Helical" evidence="3">
    <location>
        <begin position="176"/>
        <end position="195"/>
    </location>
</feature>
<protein>
    <recommendedName>
        <fullName evidence="8">Tetratricopeptide repeat protein</fullName>
    </recommendedName>
</protein>
<sequence>MMKRLHFFCLLSLVAVLGCGVFVPGLSGGFLFDDYQAVVENGSIMLKAITLHGLWEAAHAYGGPIGRPIATLSLALGYWMHGMDPGAYKEGNLLLHAFNIVLVGILLRRLFALAWPAESDRNQAIASILVSLAWGVHPLQVSSVLYVVQRMELLGNFFLLLSLIAYVSARTRQMAGVRGGAMLALSFVFLVLGVLSKENAAQMPVYAFVIELALMRFSAQNRRLQKVIKVAYGSIFAVGAVVFFGFLLPHISEQFAMRDFTMWERVMTQFRVLPEYMYWMVWPSPGNLTFYHDDVAPSHGMFQPITTFLGLVFLGGFVSIGILARRKAPLVSLGVGFFFASHLITSAPLALELVFEHRNYLALLGPLLIAAELVRWLVSIRMHAVAFVLVGACIAGLAFATFLRSSVWGNPALFANSAVIDNKNSSRASYELASIYMERSGGEVDSINYTLAMAELARASILPRSSPLPEQAMILINAKAGRPVNPEWQARIVRKFEARPLGPQEFSAFYALHSERMDGTPVSDQLLKTISEIYVRRQPELLDAHLLYADYAGRILRDPDLAAREYCAAIQIKHDSAYDERLVASLVEQGRIEEARLVAPCIARKNDALVRR</sequence>
<organism evidence="4 7">
    <name type="scientific">Xanthomonas sontii</name>
    <dbReference type="NCBI Taxonomy" id="2650745"/>
    <lineage>
        <taxon>Bacteria</taxon>
        <taxon>Pseudomonadati</taxon>
        <taxon>Pseudomonadota</taxon>
        <taxon>Gammaproteobacteria</taxon>
        <taxon>Lysobacterales</taxon>
        <taxon>Lysobacteraceae</taxon>
        <taxon>Xanthomonas</taxon>
    </lineage>
</organism>
<feature type="transmembrane region" description="Helical" evidence="3">
    <location>
        <begin position="93"/>
        <end position="112"/>
    </location>
</feature>
<dbReference type="EMBL" id="WJPN01000004">
    <property type="protein sequence ID" value="MRH00104.1"/>
    <property type="molecule type" value="Genomic_DNA"/>
</dbReference>
<dbReference type="EMBL" id="WJPM01000004">
    <property type="protein sequence ID" value="MRH74436.1"/>
    <property type="molecule type" value="Genomic_DNA"/>
</dbReference>
<feature type="transmembrane region" description="Helical" evidence="3">
    <location>
        <begin position="360"/>
        <end position="378"/>
    </location>
</feature>
<proteinExistence type="predicted"/>
<reference evidence="6 7" key="1">
    <citation type="submission" date="2019-11" db="EMBL/GenBank/DDBJ databases">
        <title>First report of rice panicle blight caused by Xanthomonas sp. in Iran.</title>
        <authorList>
            <person name="Mirghasempour S.A."/>
            <person name="Huang S."/>
            <person name="Brady C.L."/>
            <person name="Studholme D.J."/>
        </authorList>
    </citation>
    <scope>NUCLEOTIDE SEQUENCE [LARGE SCALE GENOMIC DNA]</scope>
    <source>
        <strain evidence="4 7">ASD011</strain>
        <strain evidence="6">SAM114</strain>
    </source>
</reference>
<keyword evidence="6" id="KW-1185">Reference proteome</keyword>
<evidence type="ECO:0008006" key="8">
    <source>
        <dbReference type="Google" id="ProtNLM"/>
    </source>
</evidence>
<keyword evidence="1" id="KW-0677">Repeat</keyword>
<feature type="transmembrane region" description="Helical" evidence="3">
    <location>
        <begin position="230"/>
        <end position="251"/>
    </location>
</feature>
<dbReference type="Proteomes" id="UP000439314">
    <property type="component" value="Unassembled WGS sequence"/>
</dbReference>
<feature type="transmembrane region" description="Helical" evidence="3">
    <location>
        <begin position="124"/>
        <end position="147"/>
    </location>
</feature>
<feature type="transmembrane region" description="Helical" evidence="3">
    <location>
        <begin position="330"/>
        <end position="354"/>
    </location>
</feature>
<dbReference type="AlphaFoldDB" id="A0A6N7Q751"/>
<dbReference type="PROSITE" id="PS51257">
    <property type="entry name" value="PROKAR_LIPOPROTEIN"/>
    <property type="match status" value="1"/>
</dbReference>
<dbReference type="InterPro" id="IPR052346">
    <property type="entry name" value="O-mannosyl-transferase_TMTC"/>
</dbReference>
<feature type="transmembrane region" description="Helical" evidence="3">
    <location>
        <begin position="153"/>
        <end position="169"/>
    </location>
</feature>
<keyword evidence="3" id="KW-0472">Membrane</keyword>
<feature type="transmembrane region" description="Helical" evidence="3">
    <location>
        <begin position="385"/>
        <end position="403"/>
    </location>
</feature>
<comment type="caution">
    <text evidence="4">The sequence shown here is derived from an EMBL/GenBank/DDBJ whole genome shotgun (WGS) entry which is preliminary data.</text>
</comment>
<dbReference type="PANTHER" id="PTHR44227">
    <property type="match status" value="1"/>
</dbReference>
<evidence type="ECO:0000313" key="5">
    <source>
        <dbReference type="EMBL" id="MRH74436.1"/>
    </source>
</evidence>
<keyword evidence="3" id="KW-1133">Transmembrane helix</keyword>
<accession>A0A6N7Q751</accession>
<dbReference type="Proteomes" id="UP000437931">
    <property type="component" value="Unassembled WGS sequence"/>
</dbReference>
<name>A0A6N7Q751_9XANT</name>